<keyword evidence="2" id="KW-0472">Membrane</keyword>
<sequence length="115" mass="12663">MDDEESARPSIGFPLGLSLLLFMLFSMSMLFTCCLHWDKLRSLLGFSSDGDAHVPEADAVHVPQKSASPRISKQNPAQSLPVLMPGDQVPKFIAMACPSEPRRLNIIVELQKSPQ</sequence>
<keyword evidence="2" id="KW-0812">Transmembrane</keyword>
<dbReference type="PANTHER" id="PTHR34291:SF7">
    <property type="entry name" value="PROTEIN, PUTATIVE-RELATED"/>
    <property type="match status" value="1"/>
</dbReference>
<dbReference type="InterPro" id="IPR037699">
    <property type="entry name" value="At5g65660-like"/>
</dbReference>
<dbReference type="PANTHER" id="PTHR34291">
    <property type="entry name" value="HYDROXYPROLINE-RICH GLYCOPROTEIN FAMILY PROTEIN"/>
    <property type="match status" value="1"/>
</dbReference>
<evidence type="ECO:0000313" key="3">
    <source>
        <dbReference type="EMBL" id="MBX54991.1"/>
    </source>
</evidence>
<feature type="transmembrane region" description="Helical" evidence="2">
    <location>
        <begin position="12"/>
        <end position="37"/>
    </location>
</feature>
<proteinExistence type="predicted"/>
<evidence type="ECO:0000256" key="2">
    <source>
        <dbReference type="SAM" id="Phobius"/>
    </source>
</evidence>
<evidence type="ECO:0008006" key="4">
    <source>
        <dbReference type="Google" id="ProtNLM"/>
    </source>
</evidence>
<name>A0A2P2PJZ3_RHIMU</name>
<feature type="region of interest" description="Disordered" evidence="1">
    <location>
        <begin position="61"/>
        <end position="82"/>
    </location>
</feature>
<evidence type="ECO:0000256" key="1">
    <source>
        <dbReference type="SAM" id="MobiDB-lite"/>
    </source>
</evidence>
<accession>A0A2P2PJZ3</accession>
<feature type="compositionally biased region" description="Polar residues" evidence="1">
    <location>
        <begin position="65"/>
        <end position="78"/>
    </location>
</feature>
<protein>
    <recommendedName>
        <fullName evidence="4">Hydroxyproline-rich glycoprotein family protein</fullName>
    </recommendedName>
</protein>
<dbReference type="EMBL" id="GGEC01074507">
    <property type="protein sequence ID" value="MBX54991.1"/>
    <property type="molecule type" value="Transcribed_RNA"/>
</dbReference>
<dbReference type="AlphaFoldDB" id="A0A2P2PJZ3"/>
<reference evidence="3" key="1">
    <citation type="submission" date="2018-02" db="EMBL/GenBank/DDBJ databases">
        <title>Rhizophora mucronata_Transcriptome.</title>
        <authorList>
            <person name="Meera S.P."/>
            <person name="Sreeshan A."/>
            <person name="Augustine A."/>
        </authorList>
    </citation>
    <scope>NUCLEOTIDE SEQUENCE</scope>
    <source>
        <tissue evidence="3">Leaf</tissue>
    </source>
</reference>
<organism evidence="3">
    <name type="scientific">Rhizophora mucronata</name>
    <name type="common">Asiatic mangrove</name>
    <dbReference type="NCBI Taxonomy" id="61149"/>
    <lineage>
        <taxon>Eukaryota</taxon>
        <taxon>Viridiplantae</taxon>
        <taxon>Streptophyta</taxon>
        <taxon>Embryophyta</taxon>
        <taxon>Tracheophyta</taxon>
        <taxon>Spermatophyta</taxon>
        <taxon>Magnoliopsida</taxon>
        <taxon>eudicotyledons</taxon>
        <taxon>Gunneridae</taxon>
        <taxon>Pentapetalae</taxon>
        <taxon>rosids</taxon>
        <taxon>fabids</taxon>
        <taxon>Malpighiales</taxon>
        <taxon>Rhizophoraceae</taxon>
        <taxon>Rhizophora</taxon>
    </lineage>
</organism>
<keyword evidence="2" id="KW-1133">Transmembrane helix</keyword>